<dbReference type="SMART" id="SM00164">
    <property type="entry name" value="TBC"/>
    <property type="match status" value="1"/>
</dbReference>
<dbReference type="InterPro" id="IPR050302">
    <property type="entry name" value="Rab_GAP_TBC_domain"/>
</dbReference>
<dbReference type="InterPro" id="IPR035969">
    <property type="entry name" value="Rab-GAP_TBC_sf"/>
</dbReference>
<dbReference type="GeneID" id="105305096"/>
<dbReference type="SUPFAM" id="SSF47923">
    <property type="entry name" value="Ypt/Rab-GAP domain of gyp1p"/>
    <property type="match status" value="2"/>
</dbReference>
<protein>
    <submittedName>
        <fullName evidence="5">Growth hormone-regulated TBC protein 1</fullName>
    </submittedName>
</protein>
<dbReference type="CTD" id="79774"/>
<name>A0A6P6BUC3_PTEVA</name>
<keyword evidence="4" id="KW-1185">Reference proteome</keyword>
<gene>
    <name evidence="5" type="primary">GRTP1</name>
</gene>
<evidence type="ECO:0000259" key="3">
    <source>
        <dbReference type="PROSITE" id="PS50086"/>
    </source>
</evidence>
<evidence type="ECO:0000256" key="1">
    <source>
        <dbReference type="ARBA" id="ARBA00022468"/>
    </source>
</evidence>
<dbReference type="Pfam" id="PF00566">
    <property type="entry name" value="RabGAP-TBC"/>
    <property type="match status" value="1"/>
</dbReference>
<dbReference type="FunFam" id="1.10.472.80:FF:000029">
    <property type="entry name" value="Growth hormone-regulated TBC protein 1"/>
    <property type="match status" value="1"/>
</dbReference>
<dbReference type="Proteomes" id="UP000515202">
    <property type="component" value="Unplaced"/>
</dbReference>
<dbReference type="OrthoDB" id="294251at2759"/>
<reference evidence="5" key="1">
    <citation type="submission" date="2025-08" db="UniProtKB">
        <authorList>
            <consortium name="RefSeq"/>
        </authorList>
    </citation>
    <scope>IDENTIFICATION</scope>
    <source>
        <tissue evidence="5">Kidney</tissue>
    </source>
</reference>
<organism evidence="4 5">
    <name type="scientific">Pteropus vampyrus</name>
    <name type="common">Large flying fox</name>
    <dbReference type="NCBI Taxonomy" id="132908"/>
    <lineage>
        <taxon>Eukaryota</taxon>
        <taxon>Metazoa</taxon>
        <taxon>Chordata</taxon>
        <taxon>Craniata</taxon>
        <taxon>Vertebrata</taxon>
        <taxon>Euteleostomi</taxon>
        <taxon>Mammalia</taxon>
        <taxon>Eutheria</taxon>
        <taxon>Laurasiatheria</taxon>
        <taxon>Chiroptera</taxon>
        <taxon>Yinpterochiroptera</taxon>
        <taxon>Pteropodoidea</taxon>
        <taxon>Pteropodidae</taxon>
        <taxon>Pteropodinae</taxon>
        <taxon>Pteropus</taxon>
    </lineage>
</organism>
<dbReference type="PANTHER" id="PTHR47219:SF10">
    <property type="entry name" value="GROWTH HORMONE-REGULATED TBC PROTEIN 1"/>
    <property type="match status" value="1"/>
</dbReference>
<accession>A0A6P6BUC3</accession>
<dbReference type="RefSeq" id="XP_023378672.1">
    <property type="nucleotide sequence ID" value="XM_023522904.1"/>
</dbReference>
<dbReference type="PANTHER" id="PTHR47219">
    <property type="entry name" value="RAB GTPASE-ACTIVATING PROTEIN 1-LIKE"/>
    <property type="match status" value="1"/>
</dbReference>
<comment type="function">
    <text evidence="2">May act as a GTPase-activating protein for Rab family protein(s).</text>
</comment>
<proteinExistence type="predicted"/>
<dbReference type="InterPro" id="IPR000195">
    <property type="entry name" value="Rab-GAP-TBC_dom"/>
</dbReference>
<dbReference type="GO" id="GO:0005096">
    <property type="term" value="F:GTPase activator activity"/>
    <property type="evidence" value="ECO:0007669"/>
    <property type="project" value="UniProtKB-KW"/>
</dbReference>
<dbReference type="Gene3D" id="1.10.8.270">
    <property type="entry name" value="putative rabgap domain of human tbc1 domain family member 14 like domains"/>
    <property type="match status" value="1"/>
</dbReference>
<dbReference type="AlphaFoldDB" id="A0A6P6BUC3"/>
<evidence type="ECO:0000313" key="5">
    <source>
        <dbReference type="RefSeq" id="XP_023378672.1"/>
    </source>
</evidence>
<dbReference type="Gene3D" id="1.10.472.80">
    <property type="entry name" value="Ypt/Rab-GAP domain of gyp1p, domain 3"/>
    <property type="match status" value="1"/>
</dbReference>
<dbReference type="PROSITE" id="PS50086">
    <property type="entry name" value="TBC_RABGAP"/>
    <property type="match status" value="1"/>
</dbReference>
<evidence type="ECO:0000256" key="2">
    <source>
        <dbReference type="ARBA" id="ARBA00043879"/>
    </source>
</evidence>
<sequence>MEPAERAQAARDRVPRIDPYGFERPEDFDYAAYEEFFSTYLVILTRRAIKWSKLLKGSSSVQKSITVKRYIRKGVPLEHRARVWMGVSGAQAQMDRNPGYYHRLLQGERNDSLEEAIRTDMNRTFPDNVKFRKGADPCLQKTLYNVLLAYGHHNQGVGYCQVSPQEGETDQHPHRLNRDVLRMGLAGAVVYGPSDTHFWVSLLIPVTDYYSPAMLGLKMDQEVLGELVRTKLPAVAALMDGHGVLWTLVVSRWFICLFVDILPVETVLRIWDCLFNEGSKIIFRVALTLIKQHQAFILEATSVADICEKFKEITKGSFVMECHTFMQKIFSEPGSLSMTTITRLRESCRAKLLVQG</sequence>
<feature type="domain" description="Rab-GAP TBC" evidence="3">
    <location>
        <begin position="74"/>
        <end position="278"/>
    </location>
</feature>
<dbReference type="KEGG" id="pvp:105305096"/>
<dbReference type="GO" id="GO:0031267">
    <property type="term" value="F:small GTPase binding"/>
    <property type="evidence" value="ECO:0007669"/>
    <property type="project" value="TreeGrafter"/>
</dbReference>
<evidence type="ECO:0000313" key="4">
    <source>
        <dbReference type="Proteomes" id="UP000515202"/>
    </source>
</evidence>
<keyword evidence="1" id="KW-0343">GTPase activation</keyword>